<keyword evidence="4" id="KW-0067">ATP-binding</keyword>
<feature type="region of interest" description="Disordered" evidence="5">
    <location>
        <begin position="2201"/>
        <end position="2235"/>
    </location>
</feature>
<dbReference type="InterPro" id="IPR041677">
    <property type="entry name" value="DNA2/NAM7_AAA_11"/>
</dbReference>
<evidence type="ECO:0000259" key="8">
    <source>
        <dbReference type="Pfam" id="PF23576"/>
    </source>
</evidence>
<sequence length="2473" mass="279344">MAKREVLLDRWRTIEEEEELHANDGDNPVIRRRLHLLKEQCLPREEHIWCGDFDLMGPLLETFYNYYKDDRPDSPLRLLWKRMSGEMRHCIQCVSQHHHAQEMYDKEYETSSIGPLLEVLRSIDEERVTQHLREINDRLKKQEYDHLRDNVDVVSLMYEVLMFPVLLDDQSLLSEFELFIEAVDNMHELALSGHQQFPGVYALLFLNRRVRTVGRRLARSMEKLRGATDLEPLQPLLKKFLGFLETEILPSASKTSRPRAQMERLSIWLGITSLLEFLEPPAFEEGILECYPIFFDIVLNHISGDSAEFCHAVSCLKELFKMLGCKLWLRSLSVQSLEALQDGEHEKQRRHFLYFLLHQVPVSSNFNVLTRKLACKIALLIAHRGYKMNPPCPPYECAHMWGPSLVATLKDSSLHSALRQPAFDLIQIILVSDAAALLSTMWSNHTIIDADTNICLELNDDVKDEDRLPFVIDVEDTDGICWSEFSAQSKIASEEHRGWMCIPMLWIDVLVDMDPSVLPLSFLKAVFWARSHLTMVEPETSVQTVRTWLSTSATEISTSFGWKVPTGFDDGGVGKESKNSIKVSVMHLPLIRTFNRLTTHFLALMRLGELRKQWTWEPSMAESLILSLLDSNDDVRQFGKCILEQVSSTRGLACGLKFLCSSGFSLAAMFLGLRHALKVVQLDSVVSKFQTLQHFFFVLCKLIKEGDLHKPDLPQNSSDDSKIRKYSSQGGFLTHPVFDSSSSNIDGHSLNVDLKLQEKFRYLLSRIAWPSIRMFLVEGKAFIDYSLCQMTCVRVLEILPVVFERLFQPLFKHAWDNGKMVENPSNFGWLYDLMDWGKSSLKVVVVYWKRTVIYLLNLLKGFCSNASELTVRAIEKLISCDNISIDQLTEQVSHLRVALTKEVSFDNVMITSKPKAPDVLPVLVEDADVQILDSASVSDKRNKSDVIVVSDDEAEKQISPVKVAASTSDSCQISLDSKKIAPADRSISQTDTEYKGSRNDTSRDLLDDPQQKDALDITSLTSQKLDSDKLRGKQPPHLKSKGGSKSSKNVPLSSQSGIDLKSPESVSSKSSNDAGNSMISETRDSILKELVRDTGADPPEAAVKSVRQQQFNLTKLTATVPKRQVIQLKTPAGNRFGNLQRLEAGVKRFKPPRLDDWYRPILEIDYFAIVGLASARKDENRTVSRLKEVPVCFQSPEQYVDIFRPLVLEEFKAQLRSSFLEISSWEEMYYGSLSVLSVERIDDFHLVRFVHDESDSTSSRSFSENDLLLLTKEAPENASHDVHMVGKVERRERENKRRSSILLIRFYFLNGSLRLNQARRQLVDRSKWHASRIMSITPQLREFQALSSIKDIPILSAILKPVNDSLGNNESRELGLSNLSQPLQQTLKSSFNDSQLQAISVAIGSTILKKDFDLSLIQGPPGTGKTRTIVAIVSGLLASLQGTKDTKDSLKGHLKQGNGLSITSRPKINQSVAIARAWQDAALARQLNKDVERNENQGLYGNDGKMYKPYLVRVGNAKTVHPNSLPFFIDTLVDNPLAEERMHLSDSKKDSGIGSSAALRSNLEKLVDCIRFYEAKRANLKDGNLDLKNSLEDELHKEDETKQMSDSELEITLKKLYEEKKQLFKDLSAAQLQEKKTSEEIRAMKHKLRKLILKDAEIVVTTLSGCGGDLYVVCSESMSNYKFACPSEHTLFDAVVIDEAAQALEPATLIPLQLLKSNGTKCIMVGDPKQLPATVLSNVASKFLYECSMFERLQRAGHPVTMLTKQYRMHPEICRFPSMHFYDSKLMNGEKMSNKSASFHEIEVLGPYLFYDIMDGQELRGKNSGASSLYNECEAEAAVELLRFFKRRYSSEFVGGRIGIITPYKCQLSLLRSRFSSAFGSSVVADMEFNTVDGFQGREVDILILSTVRAADSNSSMNGLSSSSIGFVADVRRMNVALTRAKLSLWILGNARTLQTNWNWAALVKDAKERNLVVSAKQPYESLFNTAPRDTCRRESINNHSRQSKHVENFRGSGKLGKQNEQKVYRDKNSIRSVTRCDGTVVGDGKDFYVQSSKRKPREEHDLPGKMDLPKNFKSIIPGESVTGDESKGKDRSQKKLSSGKKKEKCANSKSTRERSELEMGDGHKNLKLSMLRGPKKSIEGKRSQKNLDSSTSSAEGSLKSKEVNDGRDPNPIGASLDLITKRKQQREAVEAILNSSLISSKKSEPSMKSRSSKRPPPPTSAVSGGIRPPKTRKDNLKEKPGYFVCLIFPHLPFLFRFWQVRSNLKKVYCKIRAISSTVKVKIFVIPVRQCIALMSDAIKRLRNCVYLRDSLLLLQTDNTVLWKAYATKDAFFDAFSKHREQDVQLPCSLHFLPFMSPPTEEDWLSHQHFLIRTCPSRPPESCWGLQEGPRSGEASVQVALGNVHVLDGARLSCCPAVVVCAELELQIIKGRKGVVWDVRHGLQSCSPPPHVQKPTALRLHYLPHRHNEPIDH</sequence>
<feature type="compositionally biased region" description="Basic and acidic residues" evidence="5">
    <location>
        <begin position="2018"/>
        <end position="2028"/>
    </location>
</feature>
<comment type="caution">
    <text evidence="9">The sequence shown here is derived from an EMBL/GenBank/DDBJ whole genome shotgun (WGS) entry which is preliminary data.</text>
</comment>
<dbReference type="CDD" id="cd18042">
    <property type="entry name" value="DEXXQc_SETX"/>
    <property type="match status" value="1"/>
</dbReference>
<dbReference type="PANTHER" id="PTHR10887:SF495">
    <property type="entry name" value="HELICASE SENATAXIN ISOFORM X1-RELATED"/>
    <property type="match status" value="1"/>
</dbReference>
<dbReference type="CDD" id="cd18808">
    <property type="entry name" value="SF1_C_Upf1"/>
    <property type="match status" value="1"/>
</dbReference>
<feature type="compositionally biased region" description="Basic and acidic residues" evidence="5">
    <location>
        <begin position="2105"/>
        <end position="2125"/>
    </location>
</feature>
<feature type="region of interest" description="Disordered" evidence="5">
    <location>
        <begin position="2048"/>
        <end position="2175"/>
    </location>
</feature>
<dbReference type="Pfam" id="PF13086">
    <property type="entry name" value="AAA_11"/>
    <property type="match status" value="1"/>
</dbReference>
<feature type="compositionally biased region" description="Polar residues" evidence="5">
    <location>
        <begin position="2147"/>
        <end position="2156"/>
    </location>
</feature>
<dbReference type="FunFam" id="3.40.50.300:FF:000326">
    <property type="entry name" value="P-loop containing nucleoside triphosphate hydrolase"/>
    <property type="match status" value="1"/>
</dbReference>
<feature type="compositionally biased region" description="Basic and acidic residues" evidence="5">
    <location>
        <begin position="2057"/>
        <end position="2071"/>
    </location>
</feature>
<evidence type="ECO:0000256" key="3">
    <source>
        <dbReference type="ARBA" id="ARBA00022806"/>
    </source>
</evidence>
<dbReference type="PANTHER" id="PTHR10887">
    <property type="entry name" value="DNA2/NAM7 HELICASE FAMILY"/>
    <property type="match status" value="1"/>
</dbReference>
<keyword evidence="10" id="KW-1185">Reference proteome</keyword>
<dbReference type="OrthoDB" id="6513042at2759"/>
<feature type="domain" description="DNA2/NAM7 helicase helicase" evidence="6">
    <location>
        <begin position="1391"/>
        <end position="1738"/>
    </location>
</feature>
<evidence type="ECO:0008006" key="11">
    <source>
        <dbReference type="Google" id="ProtNLM"/>
    </source>
</evidence>
<feature type="region of interest" description="Disordered" evidence="5">
    <location>
        <begin position="982"/>
        <end position="1079"/>
    </location>
</feature>
<dbReference type="InterPro" id="IPR047187">
    <property type="entry name" value="SF1_C_Upf1"/>
</dbReference>
<feature type="compositionally biased region" description="Basic residues" evidence="5">
    <location>
        <begin position="1032"/>
        <end position="1042"/>
    </location>
</feature>
<dbReference type="Pfam" id="PF23576">
    <property type="entry name" value="SEN1_barrel"/>
    <property type="match status" value="1"/>
</dbReference>
<protein>
    <recommendedName>
        <fullName evidence="11">P-loop containing nucleoside triphosphate hydrolases superfamily protein</fullName>
    </recommendedName>
</protein>
<feature type="compositionally biased region" description="Basic residues" evidence="5">
    <location>
        <begin position="2095"/>
        <end position="2104"/>
    </location>
</feature>
<evidence type="ECO:0000259" key="7">
    <source>
        <dbReference type="Pfam" id="PF13087"/>
    </source>
</evidence>
<dbReference type="InterPro" id="IPR056474">
    <property type="entry name" value="SEN1_barrel"/>
</dbReference>
<gene>
    <name evidence="9" type="ORF">POTOM_037163</name>
</gene>
<dbReference type="GO" id="GO:0005694">
    <property type="term" value="C:chromosome"/>
    <property type="evidence" value="ECO:0007669"/>
    <property type="project" value="UniProtKB-ARBA"/>
</dbReference>
<dbReference type="InterPro" id="IPR045055">
    <property type="entry name" value="DNA2/NAM7-like"/>
</dbReference>
<feature type="compositionally biased region" description="Basic and acidic residues" evidence="5">
    <location>
        <begin position="2159"/>
        <end position="2169"/>
    </location>
</feature>
<keyword evidence="1" id="KW-0547">Nucleotide-binding</keyword>
<dbReference type="Pfam" id="PF13087">
    <property type="entry name" value="AAA_12"/>
    <property type="match status" value="1"/>
</dbReference>
<proteinExistence type="predicted"/>
<feature type="domain" description="DNA2/NAM7 helicase-like C-terminal" evidence="7">
    <location>
        <begin position="1745"/>
        <end position="1951"/>
    </location>
</feature>
<evidence type="ECO:0000313" key="10">
    <source>
        <dbReference type="Proteomes" id="UP000886885"/>
    </source>
</evidence>
<keyword evidence="3" id="KW-0347">Helicase</keyword>
<keyword evidence="2" id="KW-0378">Hydrolase</keyword>
<feature type="domain" description="Helicase SEN1 beta-barrel" evidence="8">
    <location>
        <begin position="1227"/>
        <end position="1333"/>
    </location>
</feature>
<name>A0A8X8CNH1_POPTO</name>
<dbReference type="GO" id="GO:0016787">
    <property type="term" value="F:hydrolase activity"/>
    <property type="evidence" value="ECO:0007669"/>
    <property type="project" value="UniProtKB-KW"/>
</dbReference>
<feature type="compositionally biased region" description="Basic and acidic residues" evidence="5">
    <location>
        <begin position="992"/>
        <end position="1015"/>
    </location>
</feature>
<dbReference type="InterPro" id="IPR041679">
    <property type="entry name" value="DNA2/NAM7-like_C"/>
</dbReference>
<evidence type="ECO:0000256" key="1">
    <source>
        <dbReference type="ARBA" id="ARBA00022741"/>
    </source>
</evidence>
<reference evidence="9" key="1">
    <citation type="journal article" date="2020" name="bioRxiv">
        <title>Hybrid origin of Populus tomentosa Carr. identified through genome sequencing and phylogenomic analysis.</title>
        <authorList>
            <person name="An X."/>
            <person name="Gao K."/>
            <person name="Chen Z."/>
            <person name="Li J."/>
            <person name="Yang X."/>
            <person name="Yang X."/>
            <person name="Zhou J."/>
            <person name="Guo T."/>
            <person name="Zhao T."/>
            <person name="Huang S."/>
            <person name="Miao D."/>
            <person name="Khan W.U."/>
            <person name="Rao P."/>
            <person name="Ye M."/>
            <person name="Lei B."/>
            <person name="Liao W."/>
            <person name="Wang J."/>
            <person name="Ji L."/>
            <person name="Li Y."/>
            <person name="Guo B."/>
            <person name="Mustafa N.S."/>
            <person name="Li S."/>
            <person name="Yun Q."/>
            <person name="Keller S.R."/>
            <person name="Mao J."/>
            <person name="Zhang R."/>
            <person name="Strauss S.H."/>
        </authorList>
    </citation>
    <scope>NUCLEOTIDE SEQUENCE</scope>
    <source>
        <strain evidence="9">GM15</strain>
        <tissue evidence="9">Leaf</tissue>
    </source>
</reference>
<dbReference type="GO" id="GO:0004386">
    <property type="term" value="F:helicase activity"/>
    <property type="evidence" value="ECO:0007669"/>
    <property type="project" value="UniProtKB-KW"/>
</dbReference>
<dbReference type="EMBL" id="JAAWWB010000019">
    <property type="protein sequence ID" value="KAG6760640.1"/>
    <property type="molecule type" value="Genomic_DNA"/>
</dbReference>
<evidence type="ECO:0000256" key="4">
    <source>
        <dbReference type="ARBA" id="ARBA00022840"/>
    </source>
</evidence>
<evidence type="ECO:0000259" key="6">
    <source>
        <dbReference type="Pfam" id="PF13086"/>
    </source>
</evidence>
<evidence type="ECO:0000256" key="5">
    <source>
        <dbReference type="SAM" id="MobiDB-lite"/>
    </source>
</evidence>
<feature type="region of interest" description="Disordered" evidence="5">
    <location>
        <begin position="1994"/>
        <end position="2028"/>
    </location>
</feature>
<organism evidence="9 10">
    <name type="scientific">Populus tomentosa</name>
    <name type="common">Chinese white poplar</name>
    <dbReference type="NCBI Taxonomy" id="118781"/>
    <lineage>
        <taxon>Eukaryota</taxon>
        <taxon>Viridiplantae</taxon>
        <taxon>Streptophyta</taxon>
        <taxon>Embryophyta</taxon>
        <taxon>Tracheophyta</taxon>
        <taxon>Spermatophyta</taxon>
        <taxon>Magnoliopsida</taxon>
        <taxon>eudicotyledons</taxon>
        <taxon>Gunneridae</taxon>
        <taxon>Pentapetalae</taxon>
        <taxon>rosids</taxon>
        <taxon>fabids</taxon>
        <taxon>Malpighiales</taxon>
        <taxon>Salicaceae</taxon>
        <taxon>Saliceae</taxon>
        <taxon>Populus</taxon>
    </lineage>
</organism>
<dbReference type="Proteomes" id="UP000886885">
    <property type="component" value="Chromosome 10A"/>
</dbReference>
<evidence type="ECO:0000313" key="9">
    <source>
        <dbReference type="EMBL" id="KAG6760640.1"/>
    </source>
</evidence>
<accession>A0A8X8CNH1</accession>
<evidence type="ECO:0000256" key="2">
    <source>
        <dbReference type="ARBA" id="ARBA00022801"/>
    </source>
</evidence>
<feature type="compositionally biased region" description="Basic and acidic residues" evidence="5">
    <location>
        <begin position="2085"/>
        <end position="2094"/>
    </location>
</feature>
<dbReference type="GO" id="GO:0005524">
    <property type="term" value="F:ATP binding"/>
    <property type="evidence" value="ECO:0007669"/>
    <property type="project" value="UniProtKB-KW"/>
</dbReference>